<proteinExistence type="predicted"/>
<gene>
    <name evidence="1" type="ORF">C1645_731998</name>
</gene>
<evidence type="ECO:0000313" key="1">
    <source>
        <dbReference type="EMBL" id="RIA98001.1"/>
    </source>
</evidence>
<name>A0A397TSE5_9GLOM</name>
<accession>A0A397TSE5</accession>
<keyword evidence="2" id="KW-1185">Reference proteome</keyword>
<reference evidence="1 2" key="1">
    <citation type="submission" date="2018-06" db="EMBL/GenBank/DDBJ databases">
        <title>Comparative genomics reveals the genomic features of Rhizophagus irregularis, R. cerebriforme, R. diaphanum and Gigaspora rosea, and their symbiotic lifestyle signature.</title>
        <authorList>
            <person name="Morin E."/>
            <person name="San Clemente H."/>
            <person name="Chen E.C.H."/>
            <person name="De La Providencia I."/>
            <person name="Hainaut M."/>
            <person name="Kuo A."/>
            <person name="Kohler A."/>
            <person name="Murat C."/>
            <person name="Tang N."/>
            <person name="Roy S."/>
            <person name="Loubradou J."/>
            <person name="Henrissat B."/>
            <person name="Grigoriev I.V."/>
            <person name="Corradi N."/>
            <person name="Roux C."/>
            <person name="Martin F.M."/>
        </authorList>
    </citation>
    <scope>NUCLEOTIDE SEQUENCE [LARGE SCALE GENOMIC DNA]</scope>
    <source>
        <strain evidence="1 2">DAOM 227022</strain>
    </source>
</reference>
<sequence length="120" mass="14215">MAGYGQGWSKIVVILKEDTYYDLLYRRTGIPYSIFPKVDGDIKEEDDDIKKVDDDIDDWWDYSKPYIRYNYIIHFGREVKDELFDVFFKSTTFKEIEHNVLLKALADPKKGKGIFISDSR</sequence>
<comment type="caution">
    <text evidence="1">The sequence shown here is derived from an EMBL/GenBank/DDBJ whole genome shotgun (WGS) entry which is preliminary data.</text>
</comment>
<evidence type="ECO:0000313" key="2">
    <source>
        <dbReference type="Proteomes" id="UP000265703"/>
    </source>
</evidence>
<protein>
    <submittedName>
        <fullName evidence="1">Uncharacterized protein</fullName>
    </submittedName>
</protein>
<dbReference type="Proteomes" id="UP000265703">
    <property type="component" value="Unassembled WGS sequence"/>
</dbReference>
<dbReference type="EMBL" id="QKYT01000022">
    <property type="protein sequence ID" value="RIA98001.1"/>
    <property type="molecule type" value="Genomic_DNA"/>
</dbReference>
<dbReference type="OrthoDB" id="10577439at2759"/>
<organism evidence="1 2">
    <name type="scientific">Glomus cerebriforme</name>
    <dbReference type="NCBI Taxonomy" id="658196"/>
    <lineage>
        <taxon>Eukaryota</taxon>
        <taxon>Fungi</taxon>
        <taxon>Fungi incertae sedis</taxon>
        <taxon>Mucoromycota</taxon>
        <taxon>Glomeromycotina</taxon>
        <taxon>Glomeromycetes</taxon>
        <taxon>Glomerales</taxon>
        <taxon>Glomeraceae</taxon>
        <taxon>Glomus</taxon>
    </lineage>
</organism>
<dbReference type="AlphaFoldDB" id="A0A397TSE5"/>